<gene>
    <name evidence="11" type="ORF">EPI10_010463</name>
</gene>
<protein>
    <submittedName>
        <fullName evidence="11">Putative cysteine protease RD21B</fullName>
    </submittedName>
</protein>
<dbReference type="InterPro" id="IPR000118">
    <property type="entry name" value="Granulin"/>
</dbReference>
<dbReference type="FunFam" id="2.10.25.160:FF:000002">
    <property type="entry name" value="Cysteine protease 1"/>
    <property type="match status" value="1"/>
</dbReference>
<keyword evidence="5" id="KW-1015">Disulfide bond</keyword>
<dbReference type="SMART" id="SM00277">
    <property type="entry name" value="GRAN"/>
    <property type="match status" value="1"/>
</dbReference>
<evidence type="ECO:0000256" key="4">
    <source>
        <dbReference type="ARBA" id="ARBA00022807"/>
    </source>
</evidence>
<feature type="domain" description="Granulins" evidence="8">
    <location>
        <begin position="377"/>
        <end position="434"/>
    </location>
</feature>
<dbReference type="InterPro" id="IPR025661">
    <property type="entry name" value="Pept_asp_AS"/>
</dbReference>
<dbReference type="SUPFAM" id="SSF54001">
    <property type="entry name" value="Cysteine proteinases"/>
    <property type="match status" value="1"/>
</dbReference>
<dbReference type="InterPro" id="IPR039417">
    <property type="entry name" value="Peptidase_C1A_papain-like"/>
</dbReference>
<organism evidence="11 12">
    <name type="scientific">Gossypium australe</name>
    <dbReference type="NCBI Taxonomy" id="47621"/>
    <lineage>
        <taxon>Eukaryota</taxon>
        <taxon>Viridiplantae</taxon>
        <taxon>Streptophyta</taxon>
        <taxon>Embryophyta</taxon>
        <taxon>Tracheophyta</taxon>
        <taxon>Spermatophyta</taxon>
        <taxon>Magnoliopsida</taxon>
        <taxon>eudicotyledons</taxon>
        <taxon>Gunneridae</taxon>
        <taxon>Pentapetalae</taxon>
        <taxon>rosids</taxon>
        <taxon>malvids</taxon>
        <taxon>Malvales</taxon>
        <taxon>Malvaceae</taxon>
        <taxon>Malvoideae</taxon>
        <taxon>Gossypium</taxon>
    </lineage>
</organism>
<feature type="domain" description="Peptidase C1A papain C-terminal" evidence="9">
    <location>
        <begin position="138"/>
        <end position="354"/>
    </location>
</feature>
<dbReference type="GO" id="GO:0008234">
    <property type="term" value="F:cysteine-type peptidase activity"/>
    <property type="evidence" value="ECO:0007669"/>
    <property type="project" value="UniProtKB-KW"/>
</dbReference>
<keyword evidence="12" id="KW-1185">Reference proteome</keyword>
<dbReference type="InterPro" id="IPR000668">
    <property type="entry name" value="Peptidase_C1A_C"/>
</dbReference>
<dbReference type="CDD" id="cd02248">
    <property type="entry name" value="Peptidase_C1A"/>
    <property type="match status" value="1"/>
</dbReference>
<evidence type="ECO:0000259" key="10">
    <source>
        <dbReference type="SMART" id="SM00848"/>
    </source>
</evidence>
<evidence type="ECO:0000256" key="2">
    <source>
        <dbReference type="ARBA" id="ARBA00022670"/>
    </source>
</evidence>
<keyword evidence="6" id="KW-0325">Glycoprotein</keyword>
<dbReference type="OrthoDB" id="10253408at2759"/>
<keyword evidence="4" id="KW-0788">Thiol protease</keyword>
<dbReference type="AlphaFoldDB" id="A0A5B6W5I2"/>
<dbReference type="SMART" id="SM00645">
    <property type="entry name" value="Pept_C1"/>
    <property type="match status" value="1"/>
</dbReference>
<evidence type="ECO:0000256" key="6">
    <source>
        <dbReference type="ARBA" id="ARBA00023180"/>
    </source>
</evidence>
<evidence type="ECO:0000313" key="11">
    <source>
        <dbReference type="EMBL" id="KAA3476484.1"/>
    </source>
</evidence>
<dbReference type="PANTHER" id="PTHR12411">
    <property type="entry name" value="CYSTEINE PROTEASE FAMILY C1-RELATED"/>
    <property type="match status" value="1"/>
</dbReference>
<keyword evidence="3" id="KW-0378">Hydrolase</keyword>
<keyword evidence="2 11" id="KW-0645">Protease</keyword>
<evidence type="ECO:0000256" key="1">
    <source>
        <dbReference type="ARBA" id="ARBA00008455"/>
    </source>
</evidence>
<dbReference type="InterPro" id="IPR000169">
    <property type="entry name" value="Pept_cys_AS"/>
</dbReference>
<feature type="domain" description="Cathepsin propeptide inhibitor" evidence="10">
    <location>
        <begin position="51"/>
        <end position="108"/>
    </location>
</feature>
<dbReference type="InterPro" id="IPR025660">
    <property type="entry name" value="Pept_his_AS"/>
</dbReference>
<dbReference type="Proteomes" id="UP000325315">
    <property type="component" value="Unassembled WGS sequence"/>
</dbReference>
<dbReference type="SUPFAM" id="SSF57277">
    <property type="entry name" value="Granulin repeat"/>
    <property type="match status" value="1"/>
</dbReference>
<sequence>MDSQPSTMAVLLLMMFTLSSAFDMSIVSYDKSHPDRSMSSWRTFDEVMAMYEDWLVKHGKVYNGLGEKEKRFEIFKDNLRFIDEHNSEETHSFKLGLNQFADLTNEEYRLTYFGVKKPNKKVSKRSDRYVQLLGEAALPDSVDWRTKGAVAPVKDQGSCGSCWAFSTIAAVEGINKIITGDLIVLSEQELVDCDTSYNEGCNGGLMDYAFEFIIKNGGIDTEEDYPYTNHNGRCDPYRKNAKVVSIEAYENVLENDEGALKKAVSNQPVSVAIEAGGRAFQLYQSGIFDGQCGTQLDHGVTIVGYGTENGKDYWIVRNSWGDNWGEAGYVRMERNVVDTKTGKCGIAMEASYPIKTGRNPPNPGPSPPPPVKPPTVCDNYYSCPESNTCCCVYEQYGYCLAWGCCSIEAATCCEDNYSCCPHDYPVCNINEGTCLMSKDNPLGVKAIKRTPAKPFRGDGSVRLNRSGEMEV</sequence>
<evidence type="ECO:0000256" key="5">
    <source>
        <dbReference type="ARBA" id="ARBA00023157"/>
    </source>
</evidence>
<dbReference type="GO" id="GO:0006508">
    <property type="term" value="P:proteolysis"/>
    <property type="evidence" value="ECO:0007669"/>
    <property type="project" value="UniProtKB-KW"/>
</dbReference>
<feature type="chain" id="PRO_5023047081" evidence="7">
    <location>
        <begin position="22"/>
        <end position="471"/>
    </location>
</feature>
<evidence type="ECO:0000259" key="9">
    <source>
        <dbReference type="SMART" id="SM00645"/>
    </source>
</evidence>
<dbReference type="EMBL" id="SMMG02000004">
    <property type="protein sequence ID" value="KAA3476484.1"/>
    <property type="molecule type" value="Genomic_DNA"/>
</dbReference>
<feature type="signal peptide" evidence="7">
    <location>
        <begin position="1"/>
        <end position="21"/>
    </location>
</feature>
<dbReference type="Gene3D" id="2.10.25.160">
    <property type="entry name" value="Granulin"/>
    <property type="match status" value="1"/>
</dbReference>
<dbReference type="PROSITE" id="PS00640">
    <property type="entry name" value="THIOL_PROTEASE_ASN"/>
    <property type="match status" value="1"/>
</dbReference>
<evidence type="ECO:0000259" key="8">
    <source>
        <dbReference type="SMART" id="SM00277"/>
    </source>
</evidence>
<proteinExistence type="inferred from homology"/>
<evidence type="ECO:0000256" key="7">
    <source>
        <dbReference type="SAM" id="SignalP"/>
    </source>
</evidence>
<keyword evidence="7" id="KW-0732">Signal</keyword>
<dbReference type="PRINTS" id="PR00705">
    <property type="entry name" value="PAPAIN"/>
</dbReference>
<evidence type="ECO:0000313" key="12">
    <source>
        <dbReference type="Proteomes" id="UP000325315"/>
    </source>
</evidence>
<dbReference type="InterPro" id="IPR038765">
    <property type="entry name" value="Papain-like_cys_pep_sf"/>
</dbReference>
<name>A0A5B6W5I2_9ROSI</name>
<reference evidence="12" key="1">
    <citation type="journal article" date="2019" name="Plant Biotechnol. J.">
        <title>Genome sequencing of the Australian wild diploid species Gossypium australe highlights disease resistance and delayed gland morphogenesis.</title>
        <authorList>
            <person name="Cai Y."/>
            <person name="Cai X."/>
            <person name="Wang Q."/>
            <person name="Wang P."/>
            <person name="Zhang Y."/>
            <person name="Cai C."/>
            <person name="Xu Y."/>
            <person name="Wang K."/>
            <person name="Zhou Z."/>
            <person name="Wang C."/>
            <person name="Geng S."/>
            <person name="Li B."/>
            <person name="Dong Q."/>
            <person name="Hou Y."/>
            <person name="Wang H."/>
            <person name="Ai P."/>
            <person name="Liu Z."/>
            <person name="Yi F."/>
            <person name="Sun M."/>
            <person name="An G."/>
            <person name="Cheng J."/>
            <person name="Zhang Y."/>
            <person name="Shi Q."/>
            <person name="Xie Y."/>
            <person name="Shi X."/>
            <person name="Chang Y."/>
            <person name="Huang F."/>
            <person name="Chen Y."/>
            <person name="Hong S."/>
            <person name="Mi L."/>
            <person name="Sun Q."/>
            <person name="Zhang L."/>
            <person name="Zhou B."/>
            <person name="Peng R."/>
            <person name="Zhang X."/>
            <person name="Liu F."/>
        </authorList>
    </citation>
    <scope>NUCLEOTIDE SEQUENCE [LARGE SCALE GENOMIC DNA]</scope>
    <source>
        <strain evidence="12">cv. PA1801</strain>
    </source>
</reference>
<dbReference type="Pfam" id="PF08246">
    <property type="entry name" value="Inhibitor_I29"/>
    <property type="match status" value="1"/>
</dbReference>
<accession>A0A5B6W5I2</accession>
<comment type="caution">
    <text evidence="11">The sequence shown here is derived from an EMBL/GenBank/DDBJ whole genome shotgun (WGS) entry which is preliminary data.</text>
</comment>
<dbReference type="InterPro" id="IPR013201">
    <property type="entry name" value="Prot_inhib_I29"/>
</dbReference>
<dbReference type="InterPro" id="IPR037277">
    <property type="entry name" value="Granulin_sf"/>
</dbReference>
<comment type="similarity">
    <text evidence="1">Belongs to the peptidase C1 family.</text>
</comment>
<dbReference type="PROSITE" id="PS00639">
    <property type="entry name" value="THIOL_PROTEASE_HIS"/>
    <property type="match status" value="1"/>
</dbReference>
<evidence type="ECO:0000256" key="3">
    <source>
        <dbReference type="ARBA" id="ARBA00022801"/>
    </source>
</evidence>
<dbReference type="Pfam" id="PF00112">
    <property type="entry name" value="Peptidase_C1"/>
    <property type="match status" value="1"/>
</dbReference>
<dbReference type="PROSITE" id="PS00139">
    <property type="entry name" value="THIOL_PROTEASE_CYS"/>
    <property type="match status" value="1"/>
</dbReference>
<dbReference type="SMART" id="SM00848">
    <property type="entry name" value="Inhibitor_I29"/>
    <property type="match status" value="1"/>
</dbReference>
<dbReference type="Gene3D" id="3.90.70.10">
    <property type="entry name" value="Cysteine proteinases"/>
    <property type="match status" value="1"/>
</dbReference>
<dbReference type="Pfam" id="PF00396">
    <property type="entry name" value="Granulin"/>
    <property type="match status" value="1"/>
</dbReference>
<dbReference type="InterPro" id="IPR013128">
    <property type="entry name" value="Peptidase_C1A"/>
</dbReference>
<dbReference type="FunFam" id="3.90.70.10:FF:000068">
    <property type="entry name" value="Cysteine protease 1"/>
    <property type="match status" value="1"/>
</dbReference>